<dbReference type="PANTHER" id="PTHR33175:SF3">
    <property type="entry name" value="DNA-BINDING PROTEIN HU-BETA"/>
    <property type="match status" value="1"/>
</dbReference>
<evidence type="ECO:0000256" key="2">
    <source>
        <dbReference type="ARBA" id="ARBA00010529"/>
    </source>
</evidence>
<feature type="region of interest" description="Disordered" evidence="7">
    <location>
        <begin position="55"/>
        <end position="76"/>
    </location>
</feature>
<protein>
    <submittedName>
        <fullName evidence="8">HU family DNA-binding protein</fullName>
    </submittedName>
</protein>
<accession>A0ABU5GNB2</accession>
<reference evidence="8 9" key="1">
    <citation type="submission" date="2023-12" db="EMBL/GenBank/DDBJ databases">
        <title>Denitrificimonas halotolerans sp. nov.,a novel species isolated from landfill leachate.</title>
        <authorList>
            <person name="Wang S."/>
        </authorList>
    </citation>
    <scope>NUCLEOTIDE SEQUENCE [LARGE SCALE GENOMIC DNA]</scope>
    <source>
        <strain evidence="8 9">JX-1</strain>
    </source>
</reference>
<dbReference type="CDD" id="cd13831">
    <property type="entry name" value="HU"/>
    <property type="match status" value="1"/>
</dbReference>
<dbReference type="EMBL" id="JAXIVU010000002">
    <property type="protein sequence ID" value="MDY7218467.1"/>
    <property type="molecule type" value="Genomic_DNA"/>
</dbReference>
<evidence type="ECO:0000256" key="7">
    <source>
        <dbReference type="SAM" id="MobiDB-lite"/>
    </source>
</evidence>
<evidence type="ECO:0000256" key="6">
    <source>
        <dbReference type="RuleBase" id="RU003939"/>
    </source>
</evidence>
<dbReference type="SUPFAM" id="SSF47729">
    <property type="entry name" value="IHF-like DNA-binding proteins"/>
    <property type="match status" value="1"/>
</dbReference>
<evidence type="ECO:0000313" key="9">
    <source>
        <dbReference type="Proteomes" id="UP001294570"/>
    </source>
</evidence>
<proteinExistence type="inferred from homology"/>
<evidence type="ECO:0000256" key="3">
    <source>
        <dbReference type="ARBA" id="ARBA00011870"/>
    </source>
</evidence>
<evidence type="ECO:0000256" key="4">
    <source>
        <dbReference type="ARBA" id="ARBA00023067"/>
    </source>
</evidence>
<comment type="caution">
    <text evidence="8">The sequence shown here is derived from an EMBL/GenBank/DDBJ whole genome shotgun (WGS) entry which is preliminary data.</text>
</comment>
<evidence type="ECO:0000256" key="5">
    <source>
        <dbReference type="ARBA" id="ARBA00023125"/>
    </source>
</evidence>
<dbReference type="SMART" id="SM00411">
    <property type="entry name" value="BHL"/>
    <property type="match status" value="1"/>
</dbReference>
<dbReference type="Gene3D" id="4.10.520.10">
    <property type="entry name" value="IHF-like DNA-binding proteins"/>
    <property type="match status" value="1"/>
</dbReference>
<sequence>MNRAELVERMSALTEQSKAATDLALWAFIESVQEIVADGDKVTLVGFGVFESRTQSARPARIGRNPQTGEDIEVPATPETVLPRFRPGRKFKDQVRAKHG</sequence>
<dbReference type="Pfam" id="PF00216">
    <property type="entry name" value="Bac_DNA_binding"/>
    <property type="match status" value="1"/>
</dbReference>
<dbReference type="PANTHER" id="PTHR33175">
    <property type="entry name" value="DNA-BINDING PROTEIN HU"/>
    <property type="match status" value="1"/>
</dbReference>
<keyword evidence="5 8" id="KW-0238">DNA-binding</keyword>
<comment type="subunit">
    <text evidence="3">Heterodimer of an alpha and a beta chain.</text>
</comment>
<dbReference type="InterPro" id="IPR000119">
    <property type="entry name" value="Hist_DNA-bd"/>
</dbReference>
<keyword evidence="9" id="KW-1185">Reference proteome</keyword>
<evidence type="ECO:0000256" key="1">
    <source>
        <dbReference type="ARBA" id="ARBA00003819"/>
    </source>
</evidence>
<comment type="similarity">
    <text evidence="2 6">Belongs to the bacterial histone-like protein family.</text>
</comment>
<evidence type="ECO:0000313" key="8">
    <source>
        <dbReference type="EMBL" id="MDY7218467.1"/>
    </source>
</evidence>
<dbReference type="InterPro" id="IPR010992">
    <property type="entry name" value="IHF-like_DNA-bd_dom_sf"/>
</dbReference>
<dbReference type="GO" id="GO:0003677">
    <property type="term" value="F:DNA binding"/>
    <property type="evidence" value="ECO:0007669"/>
    <property type="project" value="UniProtKB-KW"/>
</dbReference>
<name>A0ABU5GNB2_9GAMM</name>
<keyword evidence="4" id="KW-0226">DNA condensation</keyword>
<comment type="function">
    <text evidence="1">Histone-like DNA-binding protein which is capable of wrapping DNA to stabilize it, and thus to prevent its denaturation under extreme environmental conditions.</text>
</comment>
<dbReference type="Proteomes" id="UP001294570">
    <property type="component" value="Unassembled WGS sequence"/>
</dbReference>
<organism evidence="8 9">
    <name type="scientific">Denitrificimonas halotolerans</name>
    <dbReference type="NCBI Taxonomy" id="3098930"/>
    <lineage>
        <taxon>Bacteria</taxon>
        <taxon>Pseudomonadati</taxon>
        <taxon>Pseudomonadota</taxon>
        <taxon>Gammaproteobacteria</taxon>
        <taxon>Pseudomonadales</taxon>
        <taxon>Pseudomonadaceae</taxon>
        <taxon>Denitrificimonas</taxon>
    </lineage>
</organism>
<gene>
    <name evidence="8" type="ORF">TOI97_02565</name>
</gene>